<comment type="function">
    <text evidence="4">E2-like enzyme which forms an intermediate with UFM1 via a thioester linkage.</text>
</comment>
<dbReference type="Proteomes" id="UP000887568">
    <property type="component" value="Unplaced"/>
</dbReference>
<dbReference type="PANTHER" id="PTHR12921:SF0">
    <property type="entry name" value="UBIQUITIN-FOLD MODIFIER-CONJUGATING ENZYME 1"/>
    <property type="match status" value="1"/>
</dbReference>
<evidence type="ECO:0000256" key="3">
    <source>
        <dbReference type="ARBA" id="ARBA00022786"/>
    </source>
</evidence>
<dbReference type="AlphaFoldDB" id="A0A914AG10"/>
<dbReference type="Gene3D" id="3.10.110.10">
    <property type="entry name" value="Ubiquitin Conjugating Enzyme"/>
    <property type="match status" value="1"/>
</dbReference>
<dbReference type="FunFam" id="3.10.110.10:FF:000042">
    <property type="entry name" value="Ubiquitin-fold modifier-conjugating enzyme 1"/>
    <property type="match status" value="1"/>
</dbReference>
<dbReference type="PIRSF" id="PIRSF008716">
    <property type="entry name" value="DUF1782"/>
    <property type="match status" value="1"/>
</dbReference>
<evidence type="ECO:0000256" key="5">
    <source>
        <dbReference type="PIRSR" id="PIRSR008716-1"/>
    </source>
</evidence>
<evidence type="ECO:0000256" key="2">
    <source>
        <dbReference type="ARBA" id="ARBA00013306"/>
    </source>
</evidence>
<dbReference type="CDD" id="cd11686">
    <property type="entry name" value="UBCc_UFC1"/>
    <property type="match status" value="1"/>
</dbReference>
<accession>A0A914AG10</accession>
<sequence length="171" mass="19590">MVDAATRKTLSNIPLLKTKAGPRDKDLWPSRLKEEYQSLIQYVNNNKESDNDWFRLESNKDGTRWFGKCWHVHELLKYEFEIEFDIPVTYPQTAPEIAIPELDGKTAKMYRGGKICLTDHFKPLWAKNVPKFGIGHAMALGLGPWLAVEIPDLISKGLVLYKEKEENGASK</sequence>
<dbReference type="GO" id="GO:0061657">
    <property type="term" value="F:UFM1 conjugating enzyme activity"/>
    <property type="evidence" value="ECO:0007669"/>
    <property type="project" value="InterPro"/>
</dbReference>
<evidence type="ECO:0000256" key="1">
    <source>
        <dbReference type="ARBA" id="ARBA00008451"/>
    </source>
</evidence>
<dbReference type="InterPro" id="IPR016135">
    <property type="entry name" value="UBQ-conjugating_enzyme/RWD"/>
</dbReference>
<dbReference type="GeneID" id="119733158"/>
<reference evidence="6" key="1">
    <citation type="submission" date="2022-11" db="UniProtKB">
        <authorList>
            <consortium name="EnsemblMetazoa"/>
        </authorList>
    </citation>
    <scope>IDENTIFICATION</scope>
</reference>
<proteinExistence type="inferred from homology"/>
<comment type="similarity">
    <text evidence="1 4">Belongs to the ubiquitin-conjugating enzyme family. UFC1 subfamily.</text>
</comment>
<keyword evidence="3 4" id="KW-0833">Ubl conjugation pathway</keyword>
<feature type="active site" description="Glycyl thioester intermediate" evidence="5">
    <location>
        <position position="116"/>
    </location>
</feature>
<organism evidence="6 7">
    <name type="scientific">Patiria miniata</name>
    <name type="common">Bat star</name>
    <name type="synonym">Asterina miniata</name>
    <dbReference type="NCBI Taxonomy" id="46514"/>
    <lineage>
        <taxon>Eukaryota</taxon>
        <taxon>Metazoa</taxon>
        <taxon>Echinodermata</taxon>
        <taxon>Eleutherozoa</taxon>
        <taxon>Asterozoa</taxon>
        <taxon>Asteroidea</taxon>
        <taxon>Valvatacea</taxon>
        <taxon>Valvatida</taxon>
        <taxon>Asterinidae</taxon>
        <taxon>Patiria</taxon>
    </lineage>
</organism>
<dbReference type="RefSeq" id="XP_038062662.1">
    <property type="nucleotide sequence ID" value="XM_038206734.1"/>
</dbReference>
<dbReference type="PANTHER" id="PTHR12921">
    <property type="entry name" value="UBIQUITIN-FOLD MODIFIER-CONJUGATING ENZYME 1"/>
    <property type="match status" value="1"/>
</dbReference>
<dbReference type="GO" id="GO:1990592">
    <property type="term" value="P:protein K69-linked ufmylation"/>
    <property type="evidence" value="ECO:0007669"/>
    <property type="project" value="TreeGrafter"/>
</dbReference>
<evidence type="ECO:0000313" key="7">
    <source>
        <dbReference type="Proteomes" id="UP000887568"/>
    </source>
</evidence>
<dbReference type="EnsemblMetazoa" id="XM_038206734.1">
    <property type="protein sequence ID" value="XP_038062662.1"/>
    <property type="gene ID" value="LOC119733158"/>
</dbReference>
<name>A0A914AG10_PATMI</name>
<dbReference type="GO" id="GO:0005737">
    <property type="term" value="C:cytoplasm"/>
    <property type="evidence" value="ECO:0007669"/>
    <property type="project" value="TreeGrafter"/>
</dbReference>
<evidence type="ECO:0000256" key="4">
    <source>
        <dbReference type="PIRNR" id="PIRNR008716"/>
    </source>
</evidence>
<dbReference type="InterPro" id="IPR014806">
    <property type="entry name" value="Ufc1"/>
</dbReference>
<dbReference type="SUPFAM" id="SSF54495">
    <property type="entry name" value="UBC-like"/>
    <property type="match status" value="1"/>
</dbReference>
<dbReference type="OrthoDB" id="10256182at2759"/>
<keyword evidence="7" id="KW-1185">Reference proteome</keyword>
<dbReference type="Pfam" id="PF08694">
    <property type="entry name" value="UFC1"/>
    <property type="match status" value="1"/>
</dbReference>
<protein>
    <recommendedName>
        <fullName evidence="2 4">Ubiquitin-fold modifier-conjugating enzyme 1</fullName>
    </recommendedName>
</protein>
<dbReference type="OMA" id="LWQKNVP"/>
<evidence type="ECO:0000313" key="6">
    <source>
        <dbReference type="EnsemblMetazoa" id="XP_038062662.1"/>
    </source>
</evidence>